<gene>
    <name evidence="3" type="ORF">CEXT_60761</name>
</gene>
<feature type="compositionally biased region" description="Polar residues" evidence="1">
    <location>
        <begin position="163"/>
        <end position="174"/>
    </location>
</feature>
<keyword evidence="4" id="KW-1185">Reference proteome</keyword>
<feature type="compositionally biased region" description="Basic and acidic residues" evidence="1">
    <location>
        <begin position="97"/>
        <end position="113"/>
    </location>
</feature>
<feature type="compositionally biased region" description="Low complexity" evidence="1">
    <location>
        <begin position="83"/>
        <end position="92"/>
    </location>
</feature>
<dbReference type="Proteomes" id="UP001054945">
    <property type="component" value="Unassembled WGS sequence"/>
</dbReference>
<feature type="region of interest" description="Disordered" evidence="1">
    <location>
        <begin position="163"/>
        <end position="190"/>
    </location>
</feature>
<protein>
    <submittedName>
        <fullName evidence="3">Uncharacterized protein</fullName>
    </submittedName>
</protein>
<keyword evidence="2" id="KW-0812">Transmembrane</keyword>
<sequence>MKNRKFQNPKTINKKVKDIILKAMKITLELYRMITIIMMGVKVALIMKDKGGYNNPAYLGVSFTTFNDQGGRGGGYHSDSSANNEYNNQEGYENQEEGNHNHDENQGYDDGKYQEQYNNGGRGENGFGNIPALTLYQLHNGAATAISNNAGVNYYNTGYQQQDHSNQGVNSQGYGYNGNAGYEKSKLSTK</sequence>
<dbReference type="EMBL" id="BPLR01017523">
    <property type="protein sequence ID" value="GIY92336.1"/>
    <property type="molecule type" value="Genomic_DNA"/>
</dbReference>
<evidence type="ECO:0000313" key="4">
    <source>
        <dbReference type="Proteomes" id="UP001054945"/>
    </source>
</evidence>
<feature type="region of interest" description="Disordered" evidence="1">
    <location>
        <begin position="72"/>
        <end position="124"/>
    </location>
</feature>
<dbReference type="AlphaFoldDB" id="A0AAV4XBN8"/>
<evidence type="ECO:0000256" key="2">
    <source>
        <dbReference type="SAM" id="Phobius"/>
    </source>
</evidence>
<name>A0AAV4XBN8_CAEEX</name>
<reference evidence="3 4" key="1">
    <citation type="submission" date="2021-06" db="EMBL/GenBank/DDBJ databases">
        <title>Caerostris extrusa draft genome.</title>
        <authorList>
            <person name="Kono N."/>
            <person name="Arakawa K."/>
        </authorList>
    </citation>
    <scope>NUCLEOTIDE SEQUENCE [LARGE SCALE GENOMIC DNA]</scope>
</reference>
<accession>A0AAV4XBN8</accession>
<proteinExistence type="predicted"/>
<evidence type="ECO:0000256" key="1">
    <source>
        <dbReference type="SAM" id="MobiDB-lite"/>
    </source>
</evidence>
<organism evidence="3 4">
    <name type="scientific">Caerostris extrusa</name>
    <name type="common">Bark spider</name>
    <name type="synonym">Caerostris bankana</name>
    <dbReference type="NCBI Taxonomy" id="172846"/>
    <lineage>
        <taxon>Eukaryota</taxon>
        <taxon>Metazoa</taxon>
        <taxon>Ecdysozoa</taxon>
        <taxon>Arthropoda</taxon>
        <taxon>Chelicerata</taxon>
        <taxon>Arachnida</taxon>
        <taxon>Araneae</taxon>
        <taxon>Araneomorphae</taxon>
        <taxon>Entelegynae</taxon>
        <taxon>Araneoidea</taxon>
        <taxon>Araneidae</taxon>
        <taxon>Caerostris</taxon>
    </lineage>
</organism>
<keyword evidence="2" id="KW-1133">Transmembrane helix</keyword>
<evidence type="ECO:0000313" key="3">
    <source>
        <dbReference type="EMBL" id="GIY92336.1"/>
    </source>
</evidence>
<keyword evidence="2" id="KW-0472">Membrane</keyword>
<comment type="caution">
    <text evidence="3">The sequence shown here is derived from an EMBL/GenBank/DDBJ whole genome shotgun (WGS) entry which is preliminary data.</text>
</comment>
<feature type="transmembrane region" description="Helical" evidence="2">
    <location>
        <begin position="30"/>
        <end position="47"/>
    </location>
</feature>